<feature type="transmembrane region" description="Helical" evidence="1">
    <location>
        <begin position="137"/>
        <end position="157"/>
    </location>
</feature>
<feature type="transmembrane region" description="Helical" evidence="1">
    <location>
        <begin position="34"/>
        <end position="50"/>
    </location>
</feature>
<evidence type="ECO:0000313" key="2">
    <source>
        <dbReference type="EMBL" id="MCA6064751.1"/>
    </source>
</evidence>
<reference evidence="2 3" key="1">
    <citation type="submission" date="2020-12" db="EMBL/GenBank/DDBJ databases">
        <title>Novel Thalassolituus-related marine hydrocarbonoclastic bacteria mediated algae-derived hydrocarbons mineralization in twilight zone of the northern South China Sea.</title>
        <authorList>
            <person name="Dong C."/>
        </authorList>
    </citation>
    <scope>NUCLEOTIDE SEQUENCE [LARGE SCALE GENOMIC DNA]</scope>
    <source>
        <strain evidence="2 3">IMCC1826</strain>
    </source>
</reference>
<feature type="transmembrane region" description="Helical" evidence="1">
    <location>
        <begin position="94"/>
        <end position="117"/>
    </location>
</feature>
<keyword evidence="1" id="KW-0812">Transmembrane</keyword>
<gene>
    <name evidence="2" type="ORF">I9W95_14155</name>
</gene>
<dbReference type="Pfam" id="PF13644">
    <property type="entry name" value="DKNYY"/>
    <property type="match status" value="1"/>
</dbReference>
<evidence type="ECO:0000313" key="3">
    <source>
        <dbReference type="Proteomes" id="UP000714380"/>
    </source>
</evidence>
<organism evidence="2 3">
    <name type="scientific">Thalassolituus marinus</name>
    <dbReference type="NCBI Taxonomy" id="671053"/>
    <lineage>
        <taxon>Bacteria</taxon>
        <taxon>Pseudomonadati</taxon>
        <taxon>Pseudomonadota</taxon>
        <taxon>Gammaproteobacteria</taxon>
        <taxon>Oceanospirillales</taxon>
        <taxon>Oceanospirillaceae</taxon>
        <taxon>Thalassolituus</taxon>
    </lineage>
</organism>
<name>A0ABS7ZSK4_9GAMM</name>
<dbReference type="InterPro" id="IPR027375">
    <property type="entry name" value="DKNYY"/>
</dbReference>
<evidence type="ECO:0000256" key="1">
    <source>
        <dbReference type="SAM" id="Phobius"/>
    </source>
</evidence>
<keyword evidence="1" id="KW-0472">Membrane</keyword>
<accession>A0ABS7ZSK4</accession>
<keyword evidence="1" id="KW-1133">Transmembrane helix</keyword>
<sequence>MMKICGRCDFEEESEELLVCRNCKRAFHDRNDSWLVLFLAIAFTVVAYVLRDQFFYSVMYVLWSASSMLLYMILKLFQKWRSPERNVVKEAAYVLPYSMLGSSVYILSIAGALVLYYDKYLFLQPESGLDGLMSKPEILEIGCYLLAFIYLIFVLAFHKGMIFTTDSFYRRIVSNEYERITDFRVLARSLGGRYKLYLKNISVEVDKETFHSAFETLGFTYFMDKDQIFFIEHTHAERAGVIIPELDISTFKLLTEDPERKSHVFAIDRDRVYYLMGRYSKALNDVDVKTVRVLEHGYLTDGKSVYQGPDRIELDLDIETLEVLSHNYVRDSQGVYLISGIKQIRLDVVDPESFEAIDYKTFKDKSGVYKIDNSQIRRMEADETI</sequence>
<proteinExistence type="predicted"/>
<comment type="caution">
    <text evidence="2">The sequence shown here is derived from an EMBL/GenBank/DDBJ whole genome shotgun (WGS) entry which is preliminary data.</text>
</comment>
<protein>
    <submittedName>
        <fullName evidence="2">DKNYY domain-containing protein</fullName>
    </submittedName>
</protein>
<keyword evidence="3" id="KW-1185">Reference proteome</keyword>
<dbReference type="RefSeq" id="WP_225676032.1">
    <property type="nucleotide sequence ID" value="NZ_JAEDAH010000091.1"/>
</dbReference>
<dbReference type="EMBL" id="JAEDAH010000091">
    <property type="protein sequence ID" value="MCA6064751.1"/>
    <property type="molecule type" value="Genomic_DNA"/>
</dbReference>
<dbReference type="Proteomes" id="UP000714380">
    <property type="component" value="Unassembled WGS sequence"/>
</dbReference>
<feature type="transmembrane region" description="Helical" evidence="1">
    <location>
        <begin position="56"/>
        <end position="74"/>
    </location>
</feature>